<accession>A0ABT6NAJ7</accession>
<sequence length="133" mass="15044">MINSKEIIIIIYVEDQKRSREFYTALLDNAPSLDVDGMTEIPFNETTRLGLLPGDGIVKILDGNVDNPNQNTAYPRCELYLYVDSPELYYERALSLGARGISEVKPRNWGDNTAYCSDFDGNIIAFAKRKSEK</sequence>
<evidence type="ECO:0000259" key="1">
    <source>
        <dbReference type="PROSITE" id="PS51819"/>
    </source>
</evidence>
<evidence type="ECO:0000313" key="2">
    <source>
        <dbReference type="EMBL" id="MDH8677429.1"/>
    </source>
</evidence>
<dbReference type="RefSeq" id="WP_281093243.1">
    <property type="nucleotide sequence ID" value="NZ_JARYZI010000002.1"/>
</dbReference>
<dbReference type="Gene3D" id="3.30.720.110">
    <property type="match status" value="1"/>
</dbReference>
<dbReference type="SUPFAM" id="SSF54593">
    <property type="entry name" value="Glyoxalase/Bleomycin resistance protein/Dihydroxybiphenyl dioxygenase"/>
    <property type="match status" value="1"/>
</dbReference>
<gene>
    <name evidence="2" type="ORF">QE109_04680</name>
</gene>
<evidence type="ECO:0000313" key="3">
    <source>
        <dbReference type="Proteomes" id="UP001158045"/>
    </source>
</evidence>
<dbReference type="InterPro" id="IPR029068">
    <property type="entry name" value="Glyas_Bleomycin-R_OHBP_Dase"/>
</dbReference>
<dbReference type="EMBL" id="JARYZI010000002">
    <property type="protein sequence ID" value="MDH8677429.1"/>
    <property type="molecule type" value="Genomic_DNA"/>
</dbReference>
<dbReference type="InterPro" id="IPR037523">
    <property type="entry name" value="VOC_core"/>
</dbReference>
<dbReference type="InterPro" id="IPR004360">
    <property type="entry name" value="Glyas_Fos-R_dOase_dom"/>
</dbReference>
<name>A0ABT6NAJ7_9FIRM</name>
<dbReference type="Proteomes" id="UP001158045">
    <property type="component" value="Unassembled WGS sequence"/>
</dbReference>
<reference evidence="2 3" key="1">
    <citation type="submission" date="2023-04" db="EMBL/GenBank/DDBJ databases">
        <title>Fusibacter bizertensis strain WBS, isolated from littoral bottom sediments of the Arctic seas - biochemical and genomic analysis.</title>
        <authorList>
            <person name="Brioukhanov A.L."/>
        </authorList>
    </citation>
    <scope>NUCLEOTIDE SEQUENCE [LARGE SCALE GENOMIC DNA]</scope>
    <source>
        <strain evidence="2 3">WBS</strain>
    </source>
</reference>
<organism evidence="2 3">
    <name type="scientific">Fusibacter bizertensis</name>
    <dbReference type="NCBI Taxonomy" id="1488331"/>
    <lineage>
        <taxon>Bacteria</taxon>
        <taxon>Bacillati</taxon>
        <taxon>Bacillota</taxon>
        <taxon>Clostridia</taxon>
        <taxon>Eubacteriales</taxon>
        <taxon>Eubacteriales Family XII. Incertae Sedis</taxon>
        <taxon>Fusibacter</taxon>
    </lineage>
</organism>
<protein>
    <submittedName>
        <fullName evidence="2">VOC family protein</fullName>
    </submittedName>
</protein>
<keyword evidence="3" id="KW-1185">Reference proteome</keyword>
<dbReference type="PROSITE" id="PS51819">
    <property type="entry name" value="VOC"/>
    <property type="match status" value="1"/>
</dbReference>
<comment type="caution">
    <text evidence="2">The sequence shown here is derived from an EMBL/GenBank/DDBJ whole genome shotgun (WGS) entry which is preliminary data.</text>
</comment>
<proteinExistence type="predicted"/>
<feature type="domain" description="VOC" evidence="1">
    <location>
        <begin position="4"/>
        <end position="129"/>
    </location>
</feature>
<dbReference type="Gene3D" id="3.30.720.120">
    <property type="match status" value="1"/>
</dbReference>
<dbReference type="Pfam" id="PF00903">
    <property type="entry name" value="Glyoxalase"/>
    <property type="match status" value="1"/>
</dbReference>